<proteinExistence type="predicted"/>
<dbReference type="InParanoid" id="A0A1V9XSZ5"/>
<protein>
    <submittedName>
        <fullName evidence="1">Uncharacterized protein</fullName>
    </submittedName>
</protein>
<dbReference type="EMBL" id="MNPL01004634">
    <property type="protein sequence ID" value="OQR76599.1"/>
    <property type="molecule type" value="Genomic_DNA"/>
</dbReference>
<comment type="caution">
    <text evidence="1">The sequence shown here is derived from an EMBL/GenBank/DDBJ whole genome shotgun (WGS) entry which is preliminary data.</text>
</comment>
<keyword evidence="2" id="KW-1185">Reference proteome</keyword>
<name>A0A1V9XSZ5_9ACAR</name>
<dbReference type="AlphaFoldDB" id="A0A1V9XSZ5"/>
<evidence type="ECO:0000313" key="1">
    <source>
        <dbReference type="EMBL" id="OQR76599.1"/>
    </source>
</evidence>
<dbReference type="Proteomes" id="UP000192247">
    <property type="component" value="Unassembled WGS sequence"/>
</dbReference>
<gene>
    <name evidence="1" type="ORF">BIW11_07678</name>
</gene>
<sequence length="321" mass="37094">MLTTVALQDRRFTYPMDRSESGHFALETTKRPVRQEIGSANREWLRGSKNEKLVCEMKRNKKVVAKLEQRIAQLDRYDREYLRLRVEFLLMQIDIALCTQYKSVMTLHDGSDLLAMLEDAMATTEKFRQWFHQYMRQGNGGNLDRYLNYGVSVNRNEGKPLRKILSKMMVLLPASLTLDVQGCHCLHEKLQRELIHGYCITMRQGQKKVFAVLDAEDARDSNRVVLQVSLDPTSPMEISICVPRKLTSLRALIAFLTGKNRKRLFSESYDPVTLFGFEGSFYCRRGIELPVAVRLWPKAECEALFQELTFEMTPTTTSSTC</sequence>
<dbReference type="OrthoDB" id="6529077at2759"/>
<reference evidence="1 2" key="1">
    <citation type="journal article" date="2017" name="Gigascience">
        <title>Draft genome of the honey bee ectoparasitic mite, Tropilaelaps mercedesae, is shaped by the parasitic life history.</title>
        <authorList>
            <person name="Dong X."/>
            <person name="Armstrong S.D."/>
            <person name="Xia D."/>
            <person name="Makepeace B.L."/>
            <person name="Darby A.C."/>
            <person name="Kadowaki T."/>
        </authorList>
    </citation>
    <scope>NUCLEOTIDE SEQUENCE [LARGE SCALE GENOMIC DNA]</scope>
    <source>
        <strain evidence="1">Wuxi-XJTLU</strain>
    </source>
</reference>
<organism evidence="1 2">
    <name type="scientific">Tropilaelaps mercedesae</name>
    <dbReference type="NCBI Taxonomy" id="418985"/>
    <lineage>
        <taxon>Eukaryota</taxon>
        <taxon>Metazoa</taxon>
        <taxon>Ecdysozoa</taxon>
        <taxon>Arthropoda</taxon>
        <taxon>Chelicerata</taxon>
        <taxon>Arachnida</taxon>
        <taxon>Acari</taxon>
        <taxon>Parasitiformes</taxon>
        <taxon>Mesostigmata</taxon>
        <taxon>Gamasina</taxon>
        <taxon>Dermanyssoidea</taxon>
        <taxon>Laelapidae</taxon>
        <taxon>Tropilaelaps</taxon>
    </lineage>
</organism>
<accession>A0A1V9XSZ5</accession>
<evidence type="ECO:0000313" key="2">
    <source>
        <dbReference type="Proteomes" id="UP000192247"/>
    </source>
</evidence>